<dbReference type="RefSeq" id="WP_048638633.1">
    <property type="nucleotide sequence ID" value="NZ_CGIG01000001.1"/>
</dbReference>
<keyword evidence="6" id="KW-1185">Reference proteome</keyword>
<accession>A0A0G4K055</accession>
<evidence type="ECO:0000313" key="4">
    <source>
        <dbReference type="EMBL" id="CPR19583.1"/>
    </source>
</evidence>
<dbReference type="Pfam" id="PF00550">
    <property type="entry name" value="PP-binding"/>
    <property type="match status" value="1"/>
</dbReference>
<organism evidence="4 6">
    <name type="scientific">Brenneria goodwinii</name>
    <dbReference type="NCBI Taxonomy" id="1109412"/>
    <lineage>
        <taxon>Bacteria</taxon>
        <taxon>Pseudomonadati</taxon>
        <taxon>Pseudomonadota</taxon>
        <taxon>Gammaproteobacteria</taxon>
        <taxon>Enterobacterales</taxon>
        <taxon>Pectobacteriaceae</taxon>
        <taxon>Brenneria</taxon>
    </lineage>
</organism>
<dbReference type="EMBL" id="MJLX01000065">
    <property type="protein sequence ID" value="RLM18474.1"/>
    <property type="molecule type" value="Genomic_DNA"/>
</dbReference>
<evidence type="ECO:0000259" key="3">
    <source>
        <dbReference type="PROSITE" id="PS50075"/>
    </source>
</evidence>
<dbReference type="EMBL" id="CGIG01000001">
    <property type="protein sequence ID" value="CPR19583.1"/>
    <property type="molecule type" value="Genomic_DNA"/>
</dbReference>
<name>A0A0G4K055_9GAMM</name>
<reference evidence="5 7" key="3">
    <citation type="submission" date="2016-09" db="EMBL/GenBank/DDBJ databases">
        <authorList>
            <person name="Doonan J."/>
            <person name="Pachebat J.A."/>
            <person name="Golyshin P.N."/>
            <person name="Denman S."/>
            <person name="Mcdonald J.E."/>
        </authorList>
    </citation>
    <scope>NUCLEOTIDE SEQUENCE [LARGE SCALE GENOMIC DNA]</scope>
    <source>
        <strain evidence="5 7">FRB141</strain>
    </source>
</reference>
<dbReference type="InterPro" id="IPR009081">
    <property type="entry name" value="PP-bd_ACP"/>
</dbReference>
<dbReference type="Gene3D" id="1.10.1200.10">
    <property type="entry name" value="ACP-like"/>
    <property type="match status" value="1"/>
</dbReference>
<evidence type="ECO:0000313" key="7">
    <source>
        <dbReference type="Proteomes" id="UP000285972"/>
    </source>
</evidence>
<dbReference type="PROSITE" id="PS50075">
    <property type="entry name" value="CARRIER"/>
    <property type="match status" value="1"/>
</dbReference>
<dbReference type="STRING" id="1109412.BN1221_03840"/>
<keyword evidence="4" id="KW-0378">Hydrolase</keyword>
<feature type="domain" description="Carrier" evidence="3">
    <location>
        <begin position="6"/>
        <end position="82"/>
    </location>
</feature>
<reference evidence="4" key="1">
    <citation type="submission" date="2015-01" db="EMBL/GenBank/DDBJ databases">
        <authorList>
            <person name="Xiang T."/>
            <person name="Song Y."/>
            <person name="Huang L."/>
            <person name="Wang B."/>
            <person name="Wu P."/>
        </authorList>
    </citation>
    <scope>NUCLEOTIDE SEQUENCE [LARGE SCALE GENOMIC DNA]</scope>
    <source>
        <strain evidence="4">OBR1</strain>
    </source>
</reference>
<protein>
    <submittedName>
        <fullName evidence="4">Isochorismatase of siderophore biosynthesis</fullName>
        <ecNumber evidence="4">3.3.2.1</ecNumber>
    </submittedName>
</protein>
<dbReference type="GO" id="GO:0008908">
    <property type="term" value="F:isochorismatase activity"/>
    <property type="evidence" value="ECO:0007669"/>
    <property type="project" value="UniProtKB-EC"/>
</dbReference>
<evidence type="ECO:0000256" key="1">
    <source>
        <dbReference type="ARBA" id="ARBA00022450"/>
    </source>
</evidence>
<dbReference type="EC" id="3.3.2.1" evidence="4"/>
<dbReference type="SUPFAM" id="SSF47336">
    <property type="entry name" value="ACP-like"/>
    <property type="match status" value="1"/>
</dbReference>
<keyword evidence="1" id="KW-0596">Phosphopantetheine</keyword>
<dbReference type="GeneID" id="70906349"/>
<gene>
    <name evidence="5" type="ORF">BIY26_18705</name>
    <name evidence="4" type="ORF">BN1221_03840</name>
</gene>
<evidence type="ECO:0000256" key="2">
    <source>
        <dbReference type="ARBA" id="ARBA00022553"/>
    </source>
</evidence>
<dbReference type="OrthoDB" id="6455528at2"/>
<dbReference type="Proteomes" id="UP000044377">
    <property type="component" value="Unassembled WGS sequence"/>
</dbReference>
<keyword evidence="2" id="KW-0597">Phosphoprotein</keyword>
<reference evidence="6" key="2">
    <citation type="submission" date="2015-01" db="EMBL/GenBank/DDBJ databases">
        <authorList>
            <person name="Paterson Steve"/>
        </authorList>
    </citation>
    <scope>NUCLEOTIDE SEQUENCE [LARGE SCALE GENOMIC DNA]</scope>
    <source>
        <strain evidence="6">OBR1</strain>
    </source>
</reference>
<sequence length="82" mass="9373">MDRHAEVSVFKAEELKSQLLEKFGMSDAEFDEHENLFDYGLDSVDVMALIGQLQTRGVQVSFVDMVREPTFGAWRKLIDAPH</sequence>
<dbReference type="InterPro" id="IPR006162">
    <property type="entry name" value="Ppantetheine_attach_site"/>
</dbReference>
<dbReference type="KEGG" id="bgj:AWC36_06080"/>
<dbReference type="Proteomes" id="UP000285972">
    <property type="component" value="Unassembled WGS sequence"/>
</dbReference>
<dbReference type="PROSITE" id="PS00012">
    <property type="entry name" value="PHOSPHOPANTETHEINE"/>
    <property type="match status" value="1"/>
</dbReference>
<dbReference type="InterPro" id="IPR036736">
    <property type="entry name" value="ACP-like_sf"/>
</dbReference>
<dbReference type="AlphaFoldDB" id="A0A0G4K055"/>
<evidence type="ECO:0000313" key="5">
    <source>
        <dbReference type="EMBL" id="RLM18474.1"/>
    </source>
</evidence>
<evidence type="ECO:0000313" key="6">
    <source>
        <dbReference type="Proteomes" id="UP000044377"/>
    </source>
</evidence>
<proteinExistence type="predicted"/>